<evidence type="ECO:0000256" key="1">
    <source>
        <dbReference type="ARBA" id="ARBA00005791"/>
    </source>
</evidence>
<dbReference type="PANTHER" id="PTHR13887:SF56">
    <property type="entry name" value="THIOREDOXIN-LIKE REDUCTASE RV2466C"/>
    <property type="match status" value="1"/>
</dbReference>
<comment type="caution">
    <text evidence="5">The sequence shown here is derived from an EMBL/GenBank/DDBJ whole genome shotgun (WGS) entry which is preliminary data.</text>
</comment>
<sequence length="251" mass="27757">MTKKAKPRTTRQTFTAPPRRTSSPRRPARRWWQNGNLMLTVTLVVAAVITVGAFLVLDDTGSEAEPVTSATDPRLVREDSHRLDVAADGKVTLVEFLDFECESCGAAYPSVERIRKEYTGKITYVVRYFPLPNHTNAQNAAQAAEAAAKQDKFEAMYTKLFDTQKDWGEARTSHAATFEGFAEQLGLDMTRYRADVTAQATVERVNRDKADGTDLGVQGTPTFFLNGKRLQVSPTYTNLKKAVDDALTAGS</sequence>
<proteinExistence type="inferred from homology"/>
<dbReference type="SUPFAM" id="SSF52833">
    <property type="entry name" value="Thioredoxin-like"/>
    <property type="match status" value="1"/>
</dbReference>
<comment type="similarity">
    <text evidence="1">Belongs to the thioredoxin family. DsbA subfamily.</text>
</comment>
<name>A0A919PNL0_9ACTN</name>
<dbReference type="InterPro" id="IPR036249">
    <property type="entry name" value="Thioredoxin-like_sf"/>
</dbReference>
<evidence type="ECO:0000313" key="6">
    <source>
        <dbReference type="Proteomes" id="UP000660611"/>
    </source>
</evidence>
<dbReference type="Gene3D" id="3.40.30.10">
    <property type="entry name" value="Glutaredoxin"/>
    <property type="match status" value="1"/>
</dbReference>
<dbReference type="EMBL" id="BONQ01000082">
    <property type="protein sequence ID" value="GIG47264.1"/>
    <property type="molecule type" value="Genomic_DNA"/>
</dbReference>
<accession>A0A919PNL0</accession>
<feature type="transmembrane region" description="Helical" evidence="3">
    <location>
        <begin position="35"/>
        <end position="57"/>
    </location>
</feature>
<keyword evidence="6" id="KW-1185">Reference proteome</keyword>
<keyword evidence="3" id="KW-0812">Transmembrane</keyword>
<gene>
    <name evidence="5" type="ORF">Dsi01nite_053050</name>
</gene>
<organism evidence="5 6">
    <name type="scientific">Dactylosporangium siamense</name>
    <dbReference type="NCBI Taxonomy" id="685454"/>
    <lineage>
        <taxon>Bacteria</taxon>
        <taxon>Bacillati</taxon>
        <taxon>Actinomycetota</taxon>
        <taxon>Actinomycetes</taxon>
        <taxon>Micromonosporales</taxon>
        <taxon>Micromonosporaceae</taxon>
        <taxon>Dactylosporangium</taxon>
    </lineage>
</organism>
<feature type="domain" description="Thioredoxin" evidence="4">
    <location>
        <begin position="45"/>
        <end position="248"/>
    </location>
</feature>
<dbReference type="Pfam" id="PF13462">
    <property type="entry name" value="Thioredoxin_4"/>
    <property type="match status" value="1"/>
</dbReference>
<reference evidence="5" key="1">
    <citation type="submission" date="2021-01" db="EMBL/GenBank/DDBJ databases">
        <title>Whole genome shotgun sequence of Dactylosporangium siamense NBRC 106093.</title>
        <authorList>
            <person name="Komaki H."/>
            <person name="Tamura T."/>
        </authorList>
    </citation>
    <scope>NUCLEOTIDE SEQUENCE</scope>
    <source>
        <strain evidence="5">NBRC 106093</strain>
    </source>
</reference>
<dbReference type="PROSITE" id="PS51352">
    <property type="entry name" value="THIOREDOXIN_2"/>
    <property type="match status" value="1"/>
</dbReference>
<dbReference type="InterPro" id="IPR013766">
    <property type="entry name" value="Thioredoxin_domain"/>
</dbReference>
<evidence type="ECO:0000256" key="3">
    <source>
        <dbReference type="SAM" id="Phobius"/>
    </source>
</evidence>
<keyword evidence="3" id="KW-0472">Membrane</keyword>
<evidence type="ECO:0000313" key="5">
    <source>
        <dbReference type="EMBL" id="GIG47264.1"/>
    </source>
</evidence>
<dbReference type="InterPro" id="IPR012336">
    <property type="entry name" value="Thioredoxin-like_fold"/>
</dbReference>
<evidence type="ECO:0000256" key="2">
    <source>
        <dbReference type="SAM" id="MobiDB-lite"/>
    </source>
</evidence>
<evidence type="ECO:0000259" key="4">
    <source>
        <dbReference type="PROSITE" id="PS51352"/>
    </source>
</evidence>
<dbReference type="AlphaFoldDB" id="A0A919PNL0"/>
<dbReference type="PANTHER" id="PTHR13887">
    <property type="entry name" value="GLUTATHIONE S-TRANSFERASE KAPPA"/>
    <property type="match status" value="1"/>
</dbReference>
<keyword evidence="3" id="KW-1133">Transmembrane helix</keyword>
<dbReference type="Proteomes" id="UP000660611">
    <property type="component" value="Unassembled WGS sequence"/>
</dbReference>
<protein>
    <recommendedName>
        <fullName evidence="4">Thioredoxin domain-containing protein</fullName>
    </recommendedName>
</protein>
<feature type="region of interest" description="Disordered" evidence="2">
    <location>
        <begin position="1"/>
        <end position="27"/>
    </location>
</feature>